<feature type="domain" description="Guanylate cyclase" evidence="1">
    <location>
        <begin position="220"/>
        <end position="351"/>
    </location>
</feature>
<reference evidence="2 3" key="1">
    <citation type="submission" date="2024-02" db="EMBL/GenBank/DDBJ databases">
        <title>Roseibium algae sp. nov., isolated from marine alga (Grateloupia sp.), showing potential in myo-inositol conversion.</title>
        <authorList>
            <person name="Wang Y."/>
        </authorList>
    </citation>
    <scope>NUCLEOTIDE SEQUENCE [LARGE SCALE GENOMIC DNA]</scope>
    <source>
        <strain evidence="2 3">H3510</strain>
    </source>
</reference>
<organism evidence="2 3">
    <name type="scientific">Roseibium algae</name>
    <dbReference type="NCBI Taxonomy" id="3123038"/>
    <lineage>
        <taxon>Bacteria</taxon>
        <taxon>Pseudomonadati</taxon>
        <taxon>Pseudomonadota</taxon>
        <taxon>Alphaproteobacteria</taxon>
        <taxon>Hyphomicrobiales</taxon>
        <taxon>Stappiaceae</taxon>
        <taxon>Roseibium</taxon>
    </lineage>
</organism>
<dbReference type="PROSITE" id="PS50125">
    <property type="entry name" value="GUANYLATE_CYCLASE_2"/>
    <property type="match status" value="1"/>
</dbReference>
<dbReference type="InterPro" id="IPR029787">
    <property type="entry name" value="Nucleotide_cyclase"/>
</dbReference>
<dbReference type="SMART" id="SM00044">
    <property type="entry name" value="CYCc"/>
    <property type="match status" value="1"/>
</dbReference>
<evidence type="ECO:0000313" key="3">
    <source>
        <dbReference type="Proteomes" id="UP001385499"/>
    </source>
</evidence>
<dbReference type="RefSeq" id="WP_340275992.1">
    <property type="nucleotide sequence ID" value="NZ_JBAKIA010000013.1"/>
</dbReference>
<dbReference type="Pfam" id="PF00211">
    <property type="entry name" value="Guanylate_cyc"/>
    <property type="match status" value="1"/>
</dbReference>
<dbReference type="EMBL" id="JBAKIA010000013">
    <property type="protein sequence ID" value="MEJ8475756.1"/>
    <property type="molecule type" value="Genomic_DNA"/>
</dbReference>
<dbReference type="Proteomes" id="UP001385499">
    <property type="component" value="Unassembled WGS sequence"/>
</dbReference>
<dbReference type="InterPro" id="IPR050697">
    <property type="entry name" value="Adenylyl/Guanylyl_Cyclase_3/4"/>
</dbReference>
<accession>A0ABU8TPX4</accession>
<proteinExistence type="predicted"/>
<name>A0ABU8TPX4_9HYPH</name>
<keyword evidence="2" id="KW-0456">Lyase</keyword>
<gene>
    <name evidence="2" type="ORF">V6575_16810</name>
</gene>
<sequence>MIDMTDIDHVEDWLIGEALQSPDMPIMFGELCNKLRDCGLTIERALLGWSTLHPLIEAETVYWENTGDVRHRQIEHSDEDTEEWLSSPVRSLIHSPKTFLRRRLEGGNAELDFPLCADLASVGYTDYLLIATGFQMPSMPEMKGNTGIVVSWATRKPDGFTDEEVKAIHYIQKRLAIAARANLEAEISRTITETYLGRWAGSRVLNGQIRHGDGEVIKAVIFYCDMRNSTGIAEDLGPNSYLEFLNTYFEATAGPVLKHGGEILDFIGDAVLGVFPISDLGFDEAVKRALQAADDARENLNAINNAGNNQHVLKVGFALSVGEVMFGNIGVANRLTFSVIGQTVHAAARVEALTKSVGRETLMTEEVAAFAGSRSEPMGLFELHGFAVNRPLFALKPADVV</sequence>
<dbReference type="PANTHER" id="PTHR43081:SF11">
    <property type="entry name" value="BLR2264 PROTEIN"/>
    <property type="match status" value="1"/>
</dbReference>
<evidence type="ECO:0000259" key="1">
    <source>
        <dbReference type="PROSITE" id="PS50125"/>
    </source>
</evidence>
<dbReference type="GO" id="GO:0016829">
    <property type="term" value="F:lyase activity"/>
    <property type="evidence" value="ECO:0007669"/>
    <property type="project" value="UniProtKB-KW"/>
</dbReference>
<evidence type="ECO:0000313" key="2">
    <source>
        <dbReference type="EMBL" id="MEJ8475756.1"/>
    </source>
</evidence>
<dbReference type="EC" id="4.6.1.-" evidence="2"/>
<dbReference type="Gene3D" id="3.30.70.1230">
    <property type="entry name" value="Nucleotide cyclase"/>
    <property type="match status" value="1"/>
</dbReference>
<keyword evidence="3" id="KW-1185">Reference proteome</keyword>
<dbReference type="CDD" id="cd07302">
    <property type="entry name" value="CHD"/>
    <property type="match status" value="1"/>
</dbReference>
<dbReference type="SUPFAM" id="SSF55073">
    <property type="entry name" value="Nucleotide cyclase"/>
    <property type="match status" value="1"/>
</dbReference>
<protein>
    <submittedName>
        <fullName evidence="2">Adenylate/guanylate cyclase domain-containing protein</fullName>
        <ecNumber evidence="2">4.6.1.-</ecNumber>
    </submittedName>
</protein>
<comment type="caution">
    <text evidence="2">The sequence shown here is derived from an EMBL/GenBank/DDBJ whole genome shotgun (WGS) entry which is preliminary data.</text>
</comment>
<dbReference type="InterPro" id="IPR001054">
    <property type="entry name" value="A/G_cyclase"/>
</dbReference>
<dbReference type="PANTHER" id="PTHR43081">
    <property type="entry name" value="ADENYLATE CYCLASE, TERMINAL-DIFFERENTIATION SPECIFIC-RELATED"/>
    <property type="match status" value="1"/>
</dbReference>